<accession>A0ABP7H7B7</accession>
<evidence type="ECO:0008006" key="3">
    <source>
        <dbReference type="Google" id="ProtNLM"/>
    </source>
</evidence>
<dbReference type="RefSeq" id="WP_275773632.1">
    <property type="nucleotide sequence ID" value="NZ_BAABDE010000008.1"/>
</dbReference>
<name>A0ABP7H7B7_9ACTN</name>
<gene>
    <name evidence="1" type="ORF">GCM10022403_018810</name>
</gene>
<reference evidence="2" key="1">
    <citation type="journal article" date="2019" name="Int. J. Syst. Evol. Microbiol.">
        <title>The Global Catalogue of Microorganisms (GCM) 10K type strain sequencing project: providing services to taxonomists for standard genome sequencing and annotation.</title>
        <authorList>
            <consortium name="The Broad Institute Genomics Platform"/>
            <consortium name="The Broad Institute Genome Sequencing Center for Infectious Disease"/>
            <person name="Wu L."/>
            <person name="Ma J."/>
        </authorList>
    </citation>
    <scope>NUCLEOTIDE SEQUENCE [LARGE SCALE GENOMIC DNA]</scope>
    <source>
        <strain evidence="2">JCM 17138</strain>
    </source>
</reference>
<proteinExistence type="predicted"/>
<sequence length="50" mass="5483">MPFVSAHLGALNVALVPAYRTDAPLTTDLRLRMVRPLTGHPAFELVPEDL</sequence>
<dbReference type="EMBL" id="BAABDE010000008">
    <property type="protein sequence ID" value="GAA3784407.1"/>
    <property type="molecule type" value="Genomic_DNA"/>
</dbReference>
<protein>
    <recommendedName>
        <fullName evidence="3">LysR family transcriptional regulator</fullName>
    </recommendedName>
</protein>
<organism evidence="1 2">
    <name type="scientific">Streptomyces coacervatus</name>
    <dbReference type="NCBI Taxonomy" id="647381"/>
    <lineage>
        <taxon>Bacteria</taxon>
        <taxon>Bacillati</taxon>
        <taxon>Actinomycetota</taxon>
        <taxon>Actinomycetes</taxon>
        <taxon>Kitasatosporales</taxon>
        <taxon>Streptomycetaceae</taxon>
        <taxon>Streptomyces</taxon>
    </lineage>
</organism>
<comment type="caution">
    <text evidence="1">The sequence shown here is derived from an EMBL/GenBank/DDBJ whole genome shotgun (WGS) entry which is preliminary data.</text>
</comment>
<dbReference type="Proteomes" id="UP001501009">
    <property type="component" value="Unassembled WGS sequence"/>
</dbReference>
<keyword evidence="2" id="KW-1185">Reference proteome</keyword>
<evidence type="ECO:0000313" key="2">
    <source>
        <dbReference type="Proteomes" id="UP001501009"/>
    </source>
</evidence>
<evidence type="ECO:0000313" key="1">
    <source>
        <dbReference type="EMBL" id="GAA3784407.1"/>
    </source>
</evidence>